<reference evidence="1" key="2">
    <citation type="journal article" date="2022" name="New Phytol.">
        <title>Evolutionary transition to the ectomycorrhizal habit in the genomes of a hyperdiverse lineage of mushroom-forming fungi.</title>
        <authorList>
            <person name="Looney B."/>
            <person name="Miyauchi S."/>
            <person name="Morin E."/>
            <person name="Drula E."/>
            <person name="Courty P.E."/>
            <person name="Kohler A."/>
            <person name="Kuo A."/>
            <person name="LaButti K."/>
            <person name="Pangilinan J."/>
            <person name="Lipzen A."/>
            <person name="Riley R."/>
            <person name="Andreopoulos W."/>
            <person name="He G."/>
            <person name="Johnson J."/>
            <person name="Nolan M."/>
            <person name="Tritt A."/>
            <person name="Barry K.W."/>
            <person name="Grigoriev I.V."/>
            <person name="Nagy L.G."/>
            <person name="Hibbett D."/>
            <person name="Henrissat B."/>
            <person name="Matheny P.B."/>
            <person name="Labbe J."/>
            <person name="Martin F.M."/>
        </authorList>
    </citation>
    <scope>NUCLEOTIDE SEQUENCE</scope>
    <source>
        <strain evidence="1">EC-137</strain>
    </source>
</reference>
<comment type="caution">
    <text evidence="1">The sequence shown here is derived from an EMBL/GenBank/DDBJ whole genome shotgun (WGS) entry which is preliminary data.</text>
</comment>
<keyword evidence="1" id="KW-0812">Transmembrane</keyword>
<reference evidence="1" key="1">
    <citation type="submission" date="2021-02" db="EMBL/GenBank/DDBJ databases">
        <authorList>
            <consortium name="DOE Joint Genome Institute"/>
            <person name="Ahrendt S."/>
            <person name="Looney B.P."/>
            <person name="Miyauchi S."/>
            <person name="Morin E."/>
            <person name="Drula E."/>
            <person name="Courty P.E."/>
            <person name="Chicoki N."/>
            <person name="Fauchery L."/>
            <person name="Kohler A."/>
            <person name="Kuo A."/>
            <person name="Labutti K."/>
            <person name="Pangilinan J."/>
            <person name="Lipzen A."/>
            <person name="Riley R."/>
            <person name="Andreopoulos W."/>
            <person name="He G."/>
            <person name="Johnson J."/>
            <person name="Barry K.W."/>
            <person name="Grigoriev I.V."/>
            <person name="Nagy L."/>
            <person name="Hibbett D."/>
            <person name="Henrissat B."/>
            <person name="Matheny P.B."/>
            <person name="Labbe J."/>
            <person name="Martin F."/>
        </authorList>
    </citation>
    <scope>NUCLEOTIDE SEQUENCE</scope>
    <source>
        <strain evidence="1">EC-137</strain>
    </source>
</reference>
<evidence type="ECO:0000313" key="1">
    <source>
        <dbReference type="EMBL" id="KAI0033352.1"/>
    </source>
</evidence>
<keyword evidence="1" id="KW-0472">Membrane</keyword>
<name>A0ACB8QNP3_9AGAM</name>
<dbReference type="EMBL" id="MU273522">
    <property type="protein sequence ID" value="KAI0033352.1"/>
    <property type="molecule type" value="Genomic_DNA"/>
</dbReference>
<evidence type="ECO:0000313" key="2">
    <source>
        <dbReference type="Proteomes" id="UP000814128"/>
    </source>
</evidence>
<organism evidence="1 2">
    <name type="scientific">Vararia minispora EC-137</name>
    <dbReference type="NCBI Taxonomy" id="1314806"/>
    <lineage>
        <taxon>Eukaryota</taxon>
        <taxon>Fungi</taxon>
        <taxon>Dikarya</taxon>
        <taxon>Basidiomycota</taxon>
        <taxon>Agaricomycotina</taxon>
        <taxon>Agaricomycetes</taxon>
        <taxon>Russulales</taxon>
        <taxon>Lachnocladiaceae</taxon>
        <taxon>Vararia</taxon>
    </lineage>
</organism>
<dbReference type="Proteomes" id="UP000814128">
    <property type="component" value="Unassembled WGS sequence"/>
</dbReference>
<accession>A0ACB8QNP3</accession>
<sequence length="1378" mass="151873">MAGSSPHTPSLEGKCAMRGSCGSKDLFGKPLPCPYDGPPVEPDESTRSVLGTVCGDAFMQGPACCNLDQLEVLNNNLATVELIISACPACRNNFREFFCHLTCSPNQSDFVNVTSTQTTSTGETAVKSLDLFVSETLASGFYDSCRNVQFGSSNQYAMELIGGGAKNYQQFLAFLGDEKPMGSPFQIDFPLSGTDEILPLDLRPRHCTDNDISSRCACIDCPDVCPSLPLPPDSSDTCHIGAITCLSFFLILAYGLCFVSFMTGYGLQSLARRRRYERLATAETASDTPLSPTSRHRTLVGASSLARDSTGDQSVINSWDPRPSARGVSLLDPVESVQPRQYRLNDVLRRWFYRTGLFIASRPLMTLATFITLVGLLNIGWKDFTVERDPVKLWVAPNSESRLQKQYFDEHFGPFFRPQQIFVTSVPRTSSDLIPIRDSDPTTAPVLTWEHLQYWFQVESDIRSLRSSPNNYTLDDVCFKPLGPDGACVVQSITAWFGNDIESTTPEEWSERLVTCANRPVECLPDFMQPLGPQYVLGSVPNGTDYLNAEALVVTIIISDSLDPMVQAKATEWERTLRSYLADLSERAPEQAGLRLSFSTGVSLEEELNKSTNMDVKIVILSYLAMFFYVSLTLGSGFGSRGEESTFTSLSIWASNLPKIFNKPTLSESTTSLETYDTPHLIPHFPRRLFIGSRFTLGLFGILLVILSVSASVGFFSTVGVKVTLIIAEVIPFLVLAVGVDNVFILVNELDRQNMLHGPNAATPDPTGSFPPLTSPTRRQLDSVIDESIDAASVPVLLSPEERVARTVARMGPSILLSSITETLAFLLGALVPMPAVRNFALYAAGSVFLNAVLQMTVFVAALVLDIRRIESNRTDCFPCIRLPSRIQLPEDSHAPSPGILARVIRKYYAPFILRPFVKGVIILFFGGVFIASVISIQHIKLGLDQRLALPSESYLVEWFNDMDSYLDIGPPVYFVSQNVNVTARKGQQHLCARFTTCDELSIANLLEVERKRTNVSYLSQPSASWIDDFLRWLNPDFEECCRVLKRDPSKFCTSRDRPRNCQPCFAGREPAWNTTMQGFPEGDEFIRYLKHWLASPPSEDCPLSGAASYGDALALDGTDVTASHFRTFFEPLKSQDDFINAFTAAHRIADELSETTGAPVFPYSLFFVFFDQYAHIIAITQEVLGLGLAAVLLVTALFLGAWRTGAIVTGVVALTVVNVMGFMALWGISLNALSLVNLVISLGIAVEFCAHVARAFMTSGSGDHPTGQRERDERMWAALADVGPSVLSGITFTKLIGMCVLALTRSKLLEIYYFRMWITLIVSGALHGLVLLPVVLSLAGGPGFPMQEADEEWMSNALRSDYEYTPFLADDASYYSD</sequence>
<protein>
    <submittedName>
        <fullName evidence="1">Multidrug efflux transporter AcrB transmembrane domain-containing protein</fullName>
    </submittedName>
</protein>
<proteinExistence type="predicted"/>
<gene>
    <name evidence="1" type="ORF">K488DRAFT_47894</name>
</gene>
<keyword evidence="2" id="KW-1185">Reference proteome</keyword>